<evidence type="ECO:0000313" key="10">
    <source>
        <dbReference type="Proteomes" id="UP000440732"/>
    </source>
</evidence>
<evidence type="ECO:0000313" key="4">
    <source>
        <dbReference type="EMBL" id="KAE9086620.1"/>
    </source>
</evidence>
<reference evidence="7 8" key="1">
    <citation type="submission" date="2018-08" db="EMBL/GenBank/DDBJ databases">
        <title>Genomic investigation of the strawberry pathogen Phytophthora fragariae indicates pathogenicity is determined by transcriptional variation in three key races.</title>
        <authorList>
            <person name="Adams T.M."/>
            <person name="Armitage A.D."/>
            <person name="Sobczyk M.K."/>
            <person name="Bates H.J."/>
            <person name="Dunwell J.M."/>
            <person name="Nellist C.F."/>
            <person name="Harrison R.J."/>
        </authorList>
    </citation>
    <scope>NUCLEOTIDE SEQUENCE [LARGE SCALE GENOMIC DNA]</scope>
    <source>
        <strain evidence="6 8">A4</strain>
        <strain evidence="5 9">BC-1</strain>
        <strain evidence="4 10">NOV-5</strain>
        <strain evidence="3 11">NOV-71</strain>
        <strain evidence="2 7">NOV-9</strain>
    </source>
</reference>
<evidence type="ECO:0000313" key="7">
    <source>
        <dbReference type="Proteomes" id="UP000429523"/>
    </source>
</evidence>
<dbReference type="EMBL" id="QXGD01003069">
    <property type="protein sequence ID" value="KAE9181061.1"/>
    <property type="molecule type" value="Genomic_DNA"/>
</dbReference>
<dbReference type="EMBL" id="QXGE01003142">
    <property type="protein sequence ID" value="KAE9276812.1"/>
    <property type="molecule type" value="Genomic_DNA"/>
</dbReference>
<dbReference type="Proteomes" id="UP000440367">
    <property type="component" value="Unassembled WGS sequence"/>
</dbReference>
<organism evidence="6 8">
    <name type="scientific">Phytophthora fragariae</name>
    <dbReference type="NCBI Taxonomy" id="53985"/>
    <lineage>
        <taxon>Eukaryota</taxon>
        <taxon>Sar</taxon>
        <taxon>Stramenopiles</taxon>
        <taxon>Oomycota</taxon>
        <taxon>Peronosporomycetes</taxon>
        <taxon>Peronosporales</taxon>
        <taxon>Peronosporaceae</taxon>
        <taxon>Phytophthora</taxon>
    </lineage>
</organism>
<dbReference type="AlphaFoldDB" id="A0A6A4BML6"/>
<protein>
    <submittedName>
        <fullName evidence="6">Uncharacterized protein</fullName>
    </submittedName>
</protein>
<feature type="region of interest" description="Disordered" evidence="1">
    <location>
        <begin position="27"/>
        <end position="66"/>
    </location>
</feature>
<evidence type="ECO:0000313" key="11">
    <source>
        <dbReference type="Proteomes" id="UP000441208"/>
    </source>
</evidence>
<dbReference type="Proteomes" id="UP000429523">
    <property type="component" value="Unassembled WGS sequence"/>
</dbReference>
<dbReference type="Proteomes" id="UP000437068">
    <property type="component" value="Unassembled WGS sequence"/>
</dbReference>
<comment type="caution">
    <text evidence="6">The sequence shown here is derived from an EMBL/GenBank/DDBJ whole genome shotgun (WGS) entry which is preliminary data.</text>
</comment>
<dbReference type="Proteomes" id="UP000440732">
    <property type="component" value="Unassembled WGS sequence"/>
</dbReference>
<evidence type="ECO:0000256" key="1">
    <source>
        <dbReference type="SAM" id="MobiDB-lite"/>
    </source>
</evidence>
<evidence type="ECO:0000313" key="6">
    <source>
        <dbReference type="EMBL" id="KAE9276812.1"/>
    </source>
</evidence>
<evidence type="ECO:0000313" key="3">
    <source>
        <dbReference type="EMBL" id="KAE9070787.1"/>
    </source>
</evidence>
<evidence type="ECO:0000313" key="5">
    <source>
        <dbReference type="EMBL" id="KAE9181061.1"/>
    </source>
</evidence>
<dbReference type="Proteomes" id="UP000441208">
    <property type="component" value="Unassembled WGS sequence"/>
</dbReference>
<evidence type="ECO:0000313" key="9">
    <source>
        <dbReference type="Proteomes" id="UP000440367"/>
    </source>
</evidence>
<evidence type="ECO:0000313" key="8">
    <source>
        <dbReference type="Proteomes" id="UP000437068"/>
    </source>
</evidence>
<dbReference type="EMBL" id="QXFZ01003174">
    <property type="protein sequence ID" value="KAE9070787.1"/>
    <property type="molecule type" value="Genomic_DNA"/>
</dbReference>
<dbReference type="EMBL" id="QXGF01003078">
    <property type="protein sequence ID" value="KAE8922481.1"/>
    <property type="molecule type" value="Genomic_DNA"/>
</dbReference>
<accession>A0A6A4BML6</accession>
<gene>
    <name evidence="6" type="ORF">PF001_g25954</name>
    <name evidence="5" type="ORF">PF002_g27385</name>
    <name evidence="4" type="ORF">PF006_g25987</name>
    <name evidence="3" type="ORF">PF007_g26810</name>
    <name evidence="2" type="ORF">PF009_g27257</name>
</gene>
<name>A0A6A4BML6_9STRA</name>
<evidence type="ECO:0000313" key="2">
    <source>
        <dbReference type="EMBL" id="KAE8922481.1"/>
    </source>
</evidence>
<dbReference type="EMBL" id="QXGA01003172">
    <property type="protein sequence ID" value="KAE9086620.1"/>
    <property type="molecule type" value="Genomic_DNA"/>
</dbReference>
<feature type="region of interest" description="Disordered" evidence="1">
    <location>
        <begin position="93"/>
        <end position="116"/>
    </location>
</feature>
<proteinExistence type="predicted"/>
<sequence>MEAPYAYVDLSPRMPQAPLLTLPCAEMTPTTEPHRAPTTAGSPANPAVARPLPMDTTGVSSTSVPVGTEDVIATGLDMDVDIELDQAQCSDLSSYVGSSAPFSPQSPAPTPGSEFP</sequence>